<dbReference type="PANTHER" id="PTHR34277">
    <property type="entry name" value="CLAVATA3/ESR (CLE)-RELATED PROTEIN 26"/>
    <property type="match status" value="1"/>
</dbReference>
<feature type="region of interest" description="Disordered" evidence="1">
    <location>
        <begin position="41"/>
        <end position="80"/>
    </location>
</feature>
<keyword evidence="2" id="KW-1133">Transmembrane helix</keyword>
<evidence type="ECO:0000313" key="4">
    <source>
        <dbReference type="EMBL" id="KAK8552009.1"/>
    </source>
</evidence>
<proteinExistence type="predicted"/>
<protein>
    <submittedName>
        <fullName evidence="4">Uncharacterized protein</fullName>
    </submittedName>
</protein>
<keyword evidence="2" id="KW-0812">Transmembrane</keyword>
<accession>A0ABR2E5P6</accession>
<evidence type="ECO:0000256" key="3">
    <source>
        <dbReference type="SAM" id="SignalP"/>
    </source>
</evidence>
<feature type="chain" id="PRO_5045240854" evidence="3">
    <location>
        <begin position="24"/>
        <end position="80"/>
    </location>
</feature>
<keyword evidence="3" id="KW-0732">Signal</keyword>
<feature type="signal peptide" evidence="3">
    <location>
        <begin position="1"/>
        <end position="23"/>
    </location>
</feature>
<name>A0ABR2E5P6_9ROSI</name>
<evidence type="ECO:0000313" key="5">
    <source>
        <dbReference type="Proteomes" id="UP001472677"/>
    </source>
</evidence>
<sequence>MHFQLSLLVRLLKKLMIIMLVVSVLVSLSGYQNQKEDAMLVGMDGHSPDDAKERQPLKQQPQFFSSKRKVPNASDPLHNR</sequence>
<dbReference type="Proteomes" id="UP001472677">
    <property type="component" value="Unassembled WGS sequence"/>
</dbReference>
<reference evidence="4 5" key="1">
    <citation type="journal article" date="2024" name="G3 (Bethesda)">
        <title>Genome assembly of Hibiscus sabdariffa L. provides insights into metabolisms of medicinal natural products.</title>
        <authorList>
            <person name="Kim T."/>
        </authorList>
    </citation>
    <scope>NUCLEOTIDE SEQUENCE [LARGE SCALE GENOMIC DNA]</scope>
    <source>
        <strain evidence="4">TK-2024</strain>
        <tissue evidence="4">Old leaves</tissue>
    </source>
</reference>
<evidence type="ECO:0000256" key="1">
    <source>
        <dbReference type="SAM" id="MobiDB-lite"/>
    </source>
</evidence>
<feature type="compositionally biased region" description="Basic and acidic residues" evidence="1">
    <location>
        <begin position="46"/>
        <end position="56"/>
    </location>
</feature>
<keyword evidence="2" id="KW-0472">Membrane</keyword>
<feature type="transmembrane region" description="Helical" evidence="2">
    <location>
        <begin position="12"/>
        <end position="31"/>
    </location>
</feature>
<organism evidence="4 5">
    <name type="scientific">Hibiscus sabdariffa</name>
    <name type="common">roselle</name>
    <dbReference type="NCBI Taxonomy" id="183260"/>
    <lineage>
        <taxon>Eukaryota</taxon>
        <taxon>Viridiplantae</taxon>
        <taxon>Streptophyta</taxon>
        <taxon>Embryophyta</taxon>
        <taxon>Tracheophyta</taxon>
        <taxon>Spermatophyta</taxon>
        <taxon>Magnoliopsida</taxon>
        <taxon>eudicotyledons</taxon>
        <taxon>Gunneridae</taxon>
        <taxon>Pentapetalae</taxon>
        <taxon>rosids</taxon>
        <taxon>malvids</taxon>
        <taxon>Malvales</taxon>
        <taxon>Malvaceae</taxon>
        <taxon>Malvoideae</taxon>
        <taxon>Hibiscus</taxon>
    </lineage>
</organism>
<keyword evidence="5" id="KW-1185">Reference proteome</keyword>
<dbReference type="InterPro" id="IPR039316">
    <property type="entry name" value="CLE25/26"/>
</dbReference>
<comment type="caution">
    <text evidence="4">The sequence shown here is derived from an EMBL/GenBank/DDBJ whole genome shotgun (WGS) entry which is preliminary data.</text>
</comment>
<gene>
    <name evidence="4" type="ORF">V6N12_040625</name>
</gene>
<evidence type="ECO:0000256" key="2">
    <source>
        <dbReference type="SAM" id="Phobius"/>
    </source>
</evidence>
<dbReference type="EMBL" id="JBBPBM010000020">
    <property type="protein sequence ID" value="KAK8552009.1"/>
    <property type="molecule type" value="Genomic_DNA"/>
</dbReference>
<dbReference type="PANTHER" id="PTHR34277:SF1">
    <property type="entry name" value="CLAVATA3_ESR (CLE) GENE FAMILY MEMBER MTCLE20"/>
    <property type="match status" value="1"/>
</dbReference>